<evidence type="ECO:0000313" key="4">
    <source>
        <dbReference type="Proteomes" id="UP001164929"/>
    </source>
</evidence>
<evidence type="ECO:0000259" key="2">
    <source>
        <dbReference type="Pfam" id="PF24769"/>
    </source>
</evidence>
<keyword evidence="4" id="KW-1185">Reference proteome</keyword>
<organism evidence="3 4">
    <name type="scientific">Populus alba x Populus x berolinensis</name>
    <dbReference type="NCBI Taxonomy" id="444605"/>
    <lineage>
        <taxon>Eukaryota</taxon>
        <taxon>Viridiplantae</taxon>
        <taxon>Streptophyta</taxon>
        <taxon>Embryophyta</taxon>
        <taxon>Tracheophyta</taxon>
        <taxon>Spermatophyta</taxon>
        <taxon>Magnoliopsida</taxon>
        <taxon>eudicotyledons</taxon>
        <taxon>Gunneridae</taxon>
        <taxon>Pentapetalae</taxon>
        <taxon>rosids</taxon>
        <taxon>fabids</taxon>
        <taxon>Malpighiales</taxon>
        <taxon>Salicaceae</taxon>
        <taxon>Saliceae</taxon>
        <taxon>Populus</taxon>
    </lineage>
</organism>
<proteinExistence type="predicted"/>
<comment type="caution">
    <text evidence="3">The sequence shown here is derived from an EMBL/GenBank/DDBJ whole genome shotgun (WGS) entry which is preliminary data.</text>
</comment>
<evidence type="ECO:0000313" key="3">
    <source>
        <dbReference type="EMBL" id="KAJ6974523.1"/>
    </source>
</evidence>
<dbReference type="PANTHER" id="PTHR46929">
    <property type="entry name" value="EXPRESSED PROTEIN"/>
    <property type="match status" value="1"/>
</dbReference>
<evidence type="ECO:0000256" key="1">
    <source>
        <dbReference type="SAM" id="MobiDB-lite"/>
    </source>
</evidence>
<name>A0AAD6LWE2_9ROSI</name>
<dbReference type="Proteomes" id="UP001164929">
    <property type="component" value="Chromosome 13"/>
</dbReference>
<dbReference type="AlphaFoldDB" id="A0AAD6LWE2"/>
<dbReference type="Pfam" id="PF24769">
    <property type="entry name" value="At2g29880_C"/>
    <property type="match status" value="1"/>
</dbReference>
<dbReference type="EMBL" id="JAQIZT010000013">
    <property type="protein sequence ID" value="KAJ6974523.1"/>
    <property type="molecule type" value="Genomic_DNA"/>
</dbReference>
<feature type="domain" description="At2g29880-like C-terminal" evidence="2">
    <location>
        <begin position="77"/>
        <end position="122"/>
    </location>
</feature>
<protein>
    <recommendedName>
        <fullName evidence="2">At2g29880-like C-terminal domain-containing protein</fullName>
    </recommendedName>
</protein>
<sequence>MPSIWGLMVFLERHHTLLENLKYLIKGNKRKSLSSSTTMASRKVHRPKRGEAKEPVGLKPMGVMEEHNEERISIEEIVNALQVIPDMDDENFLEACKLLENEEKAKVFVAMDVKQRRKWLFRKLYR</sequence>
<gene>
    <name evidence="3" type="ORF">NC653_030581</name>
</gene>
<dbReference type="PANTHER" id="PTHR46929:SF8">
    <property type="entry name" value="MYB_SANT-LIKE DOMAIN-CONTAINING PROTEIN"/>
    <property type="match status" value="1"/>
</dbReference>
<dbReference type="InterPro" id="IPR056253">
    <property type="entry name" value="At2g29880-like_C"/>
</dbReference>
<accession>A0AAD6LWE2</accession>
<reference evidence="3" key="1">
    <citation type="journal article" date="2023" name="Mol. Ecol. Resour.">
        <title>Chromosome-level genome assembly of a triploid poplar Populus alba 'Berolinensis'.</title>
        <authorList>
            <person name="Chen S."/>
            <person name="Yu Y."/>
            <person name="Wang X."/>
            <person name="Wang S."/>
            <person name="Zhang T."/>
            <person name="Zhou Y."/>
            <person name="He R."/>
            <person name="Meng N."/>
            <person name="Wang Y."/>
            <person name="Liu W."/>
            <person name="Liu Z."/>
            <person name="Liu J."/>
            <person name="Guo Q."/>
            <person name="Huang H."/>
            <person name="Sederoff R.R."/>
            <person name="Wang G."/>
            <person name="Qu G."/>
            <person name="Chen S."/>
        </authorList>
    </citation>
    <scope>NUCLEOTIDE SEQUENCE</scope>
    <source>
        <strain evidence="3">SC-2020</strain>
    </source>
</reference>
<feature type="region of interest" description="Disordered" evidence="1">
    <location>
        <begin position="34"/>
        <end position="62"/>
    </location>
</feature>